<dbReference type="PANTHER" id="PTHR33284:SF1">
    <property type="entry name" value="RIBOSOMAL PROTEIN L25_GLN-TRNA SYNTHETASE, ANTI-CODON-BINDING DOMAIN-CONTAINING PROTEIN"/>
    <property type="match status" value="1"/>
</dbReference>
<evidence type="ECO:0000256" key="2">
    <source>
        <dbReference type="ARBA" id="ARBA00022884"/>
    </source>
</evidence>
<feature type="region of interest" description="Disordered" evidence="6">
    <location>
        <begin position="178"/>
        <end position="210"/>
    </location>
</feature>
<dbReference type="InterPro" id="IPR020930">
    <property type="entry name" value="Ribosomal_uL5_bac-type"/>
</dbReference>
<dbReference type="Gene3D" id="2.40.240.10">
    <property type="entry name" value="Ribosomal Protein L25, Chain P"/>
    <property type="match status" value="1"/>
</dbReference>
<organism evidence="9 10">
    <name type="scientific">Aerococcus kribbianus</name>
    <dbReference type="NCBI Taxonomy" id="2999064"/>
    <lineage>
        <taxon>Bacteria</taxon>
        <taxon>Bacillati</taxon>
        <taxon>Bacillota</taxon>
        <taxon>Bacilli</taxon>
        <taxon>Lactobacillales</taxon>
        <taxon>Aerococcaceae</taxon>
        <taxon>Aerococcus</taxon>
    </lineage>
</organism>
<dbReference type="InterPro" id="IPR011035">
    <property type="entry name" value="Ribosomal_bL25/Gln-tRNA_synth"/>
</dbReference>
<dbReference type="Gene3D" id="2.170.120.20">
    <property type="entry name" value="Ribosomal protein L25, beta domain"/>
    <property type="match status" value="1"/>
</dbReference>
<accession>A0A9X3FRV1</accession>
<feature type="domain" description="Large ribosomal subunit protein bL25 L25" evidence="7">
    <location>
        <begin position="4"/>
        <end position="88"/>
    </location>
</feature>
<dbReference type="GO" id="GO:0022625">
    <property type="term" value="C:cytosolic large ribosomal subunit"/>
    <property type="evidence" value="ECO:0007669"/>
    <property type="project" value="TreeGrafter"/>
</dbReference>
<dbReference type="Pfam" id="PF01386">
    <property type="entry name" value="Ribosomal_L25p"/>
    <property type="match status" value="1"/>
</dbReference>
<dbReference type="InterPro" id="IPR001021">
    <property type="entry name" value="Ribosomal_bL25_long"/>
</dbReference>
<evidence type="ECO:0000313" key="9">
    <source>
        <dbReference type="EMBL" id="MCZ0725530.1"/>
    </source>
</evidence>
<dbReference type="RefSeq" id="WP_268751846.1">
    <property type="nucleotide sequence ID" value="NZ_JAPRFQ010000001.1"/>
</dbReference>
<dbReference type="AlphaFoldDB" id="A0A9X3FRV1"/>
<evidence type="ECO:0000256" key="5">
    <source>
        <dbReference type="HAMAP-Rule" id="MF_01334"/>
    </source>
</evidence>
<comment type="caution">
    <text evidence="9">The sequence shown here is derived from an EMBL/GenBank/DDBJ whole genome shotgun (WGS) entry which is preliminary data.</text>
</comment>
<dbReference type="NCBIfam" id="TIGR00731">
    <property type="entry name" value="bL25_bact_ctc"/>
    <property type="match status" value="1"/>
</dbReference>
<dbReference type="InterPro" id="IPR020056">
    <property type="entry name" value="Rbsml_bL25/Gln-tRNA_synth_N"/>
</dbReference>
<gene>
    <name evidence="5" type="primary">rplY</name>
    <name evidence="5" type="synonym">ctc</name>
    <name evidence="9" type="ORF">OW157_02975</name>
</gene>
<dbReference type="Pfam" id="PF14693">
    <property type="entry name" value="Ribosomal_TL5_C"/>
    <property type="match status" value="1"/>
</dbReference>
<dbReference type="PANTHER" id="PTHR33284">
    <property type="entry name" value="RIBOSOMAL PROTEIN L25/GLN-TRNA SYNTHETASE, ANTI-CODON-BINDING DOMAIN-CONTAINING PROTEIN"/>
    <property type="match status" value="1"/>
</dbReference>
<evidence type="ECO:0000259" key="8">
    <source>
        <dbReference type="Pfam" id="PF14693"/>
    </source>
</evidence>
<evidence type="ECO:0000256" key="1">
    <source>
        <dbReference type="ARBA" id="ARBA00022730"/>
    </source>
</evidence>
<reference evidence="9" key="1">
    <citation type="submission" date="2022-12" db="EMBL/GenBank/DDBJ databases">
        <title>Description and comparative metabolic analysis of Aerococcus sp. nov., isolated from the feces of a pig.</title>
        <authorList>
            <person name="Chang Y.-H."/>
        </authorList>
    </citation>
    <scope>NUCLEOTIDE SEQUENCE</scope>
    <source>
        <strain evidence="9">YH-aer222</strain>
    </source>
</reference>
<protein>
    <recommendedName>
        <fullName evidence="5">Large ribosomal subunit protein bL25</fullName>
    </recommendedName>
    <alternativeName>
        <fullName evidence="5">General stress protein CTC</fullName>
    </alternativeName>
</protein>
<keyword evidence="10" id="KW-1185">Reference proteome</keyword>
<comment type="function">
    <text evidence="5">This is one of the proteins that binds to the 5S RNA in the ribosome where it forms part of the central protuberance.</text>
</comment>
<comment type="subunit">
    <text evidence="5">Part of the 50S ribosomal subunit; part of the 5S rRNA/L5/L18/L25 subcomplex. Contacts the 5S rRNA. Binds to the 5S rRNA independently of L5 and L18.</text>
</comment>
<evidence type="ECO:0000259" key="7">
    <source>
        <dbReference type="Pfam" id="PF01386"/>
    </source>
</evidence>
<dbReference type="InterPro" id="IPR029751">
    <property type="entry name" value="Ribosomal_L25_dom"/>
</dbReference>
<dbReference type="InterPro" id="IPR037121">
    <property type="entry name" value="Ribosomal_bL25_C"/>
</dbReference>
<feature type="compositionally biased region" description="Acidic residues" evidence="6">
    <location>
        <begin position="179"/>
        <end position="197"/>
    </location>
</feature>
<comment type="similarity">
    <text evidence="5">Belongs to the bacterial ribosomal protein bL25 family. CTC subfamily.</text>
</comment>
<evidence type="ECO:0000313" key="10">
    <source>
        <dbReference type="Proteomes" id="UP001146670"/>
    </source>
</evidence>
<dbReference type="EMBL" id="JAPRFR010000001">
    <property type="protein sequence ID" value="MCZ0725530.1"/>
    <property type="molecule type" value="Genomic_DNA"/>
</dbReference>
<dbReference type="GO" id="GO:0003735">
    <property type="term" value="F:structural constituent of ribosome"/>
    <property type="evidence" value="ECO:0007669"/>
    <property type="project" value="InterPro"/>
</dbReference>
<dbReference type="GO" id="GO:0006412">
    <property type="term" value="P:translation"/>
    <property type="evidence" value="ECO:0007669"/>
    <property type="project" value="UniProtKB-UniRule"/>
</dbReference>
<feature type="domain" description="Large ribosomal subunit protein bL25 beta" evidence="8">
    <location>
        <begin position="97"/>
        <end position="179"/>
    </location>
</feature>
<evidence type="ECO:0000256" key="3">
    <source>
        <dbReference type="ARBA" id="ARBA00022980"/>
    </source>
</evidence>
<dbReference type="HAMAP" id="MF_01334">
    <property type="entry name" value="Ribosomal_bL25_CTC"/>
    <property type="match status" value="1"/>
</dbReference>
<dbReference type="GO" id="GO:0008097">
    <property type="term" value="F:5S rRNA binding"/>
    <property type="evidence" value="ECO:0007669"/>
    <property type="project" value="InterPro"/>
</dbReference>
<keyword evidence="3 5" id="KW-0689">Ribosomal protein</keyword>
<proteinExistence type="inferred from homology"/>
<name>A0A9X3FRV1_9LACT</name>
<evidence type="ECO:0000256" key="6">
    <source>
        <dbReference type="SAM" id="MobiDB-lite"/>
    </source>
</evidence>
<dbReference type="CDD" id="cd00495">
    <property type="entry name" value="Ribosomal_L25_TL5_CTC"/>
    <property type="match status" value="1"/>
</dbReference>
<dbReference type="Proteomes" id="UP001146670">
    <property type="component" value="Unassembled WGS sequence"/>
</dbReference>
<dbReference type="InterPro" id="IPR020057">
    <property type="entry name" value="Ribosomal_bL25_b-dom"/>
</dbReference>
<keyword evidence="2 5" id="KW-0694">RNA-binding</keyword>
<evidence type="ECO:0000256" key="4">
    <source>
        <dbReference type="ARBA" id="ARBA00023274"/>
    </source>
</evidence>
<keyword evidence="1 5" id="KW-0699">rRNA-binding</keyword>
<sequence length="210" mass="22921">MKFTANKREAAGTNAAKQLRKQDLVPGVVYSSDMEPVNITMQRADVEQIKRELGINSVFTLDLDGESKTVYVREIDTAAIKPIVYNINLQAIKKGQKLQMPIAITVVNEEELGNPDGVASVNYFEIDVVADPATAPEVIEIDVTGMEIGDTITAGDLKLADGIELDQDPEEVIVSITVPDEEPEEVDPDAEEAEPEVINEKPGEIVEEDD</sequence>
<keyword evidence="4 5" id="KW-0687">Ribonucleoprotein</keyword>
<dbReference type="SUPFAM" id="SSF50715">
    <property type="entry name" value="Ribosomal protein L25-like"/>
    <property type="match status" value="1"/>
</dbReference>